<name>A0A2N3XYU3_SACSN</name>
<dbReference type="AlphaFoldDB" id="A0A2N3XYU3"/>
<comment type="similarity">
    <text evidence="2">Belongs to the PqqA family.</text>
</comment>
<evidence type="ECO:0000313" key="4">
    <source>
        <dbReference type="EMBL" id="PKW15828.1"/>
    </source>
</evidence>
<evidence type="ECO:0000313" key="5">
    <source>
        <dbReference type="Proteomes" id="UP000233786"/>
    </source>
</evidence>
<dbReference type="GO" id="GO:0018189">
    <property type="term" value="P:pyrroloquinoline quinone biosynthetic process"/>
    <property type="evidence" value="ECO:0007669"/>
    <property type="project" value="UniProtKB-UniPathway"/>
</dbReference>
<dbReference type="Pfam" id="PF08042">
    <property type="entry name" value="PqqA"/>
    <property type="match status" value="1"/>
</dbReference>
<dbReference type="InterPro" id="IPR011725">
    <property type="entry name" value="PQQ_synth_PqqA"/>
</dbReference>
<keyword evidence="5" id="KW-1185">Reference proteome</keyword>
<protein>
    <recommendedName>
        <fullName evidence="3">Coenzyme PQQ synthesis protein A</fullName>
    </recommendedName>
</protein>
<evidence type="ECO:0000256" key="3">
    <source>
        <dbReference type="ARBA" id="ARBA00015086"/>
    </source>
</evidence>
<organism evidence="4 5">
    <name type="scientific">Saccharopolyspora spinosa</name>
    <dbReference type="NCBI Taxonomy" id="60894"/>
    <lineage>
        <taxon>Bacteria</taxon>
        <taxon>Bacillati</taxon>
        <taxon>Actinomycetota</taxon>
        <taxon>Actinomycetes</taxon>
        <taxon>Pseudonocardiales</taxon>
        <taxon>Pseudonocardiaceae</taxon>
        <taxon>Saccharopolyspora</taxon>
    </lineage>
</organism>
<dbReference type="STRING" id="994479.GCA_000194155_03620"/>
<dbReference type="Proteomes" id="UP000233786">
    <property type="component" value="Unassembled WGS sequence"/>
</dbReference>
<gene>
    <name evidence="4" type="ORF">A8926_3598</name>
</gene>
<dbReference type="UniPathway" id="UPA00539"/>
<evidence type="ECO:0000256" key="2">
    <source>
        <dbReference type="ARBA" id="ARBA00009325"/>
    </source>
</evidence>
<proteinExistence type="inferred from homology"/>
<accession>A0A2N3XYU3</accession>
<dbReference type="EMBL" id="PJNB01000001">
    <property type="protein sequence ID" value="PKW15828.1"/>
    <property type="molecule type" value="Genomic_DNA"/>
</dbReference>
<reference evidence="4" key="1">
    <citation type="submission" date="2017-12" db="EMBL/GenBank/DDBJ databases">
        <title>Sequencing the genomes of 1000 Actinobacteria strains.</title>
        <authorList>
            <person name="Klenk H.-P."/>
        </authorList>
    </citation>
    <scope>NUCLEOTIDE SEQUENCE [LARGE SCALE GENOMIC DNA]</scope>
    <source>
        <strain evidence="4">DSM 44228</strain>
    </source>
</reference>
<comment type="caution">
    <text evidence="4">The sequence shown here is derived from an EMBL/GenBank/DDBJ whole genome shotgun (WGS) entry which is preliminary data.</text>
</comment>
<comment type="pathway">
    <text evidence="1">Cofactor biosynthesis; pyrroloquinoline quinone biosynthesis.</text>
</comment>
<evidence type="ECO:0000256" key="1">
    <source>
        <dbReference type="ARBA" id="ARBA00004886"/>
    </source>
</evidence>
<sequence>MESVATRPTLEWETPEFAEVDWEPPEFEELQCTSEVTMYMYVARWED</sequence>
<dbReference type="RefSeq" id="WP_010696859.1">
    <property type="nucleotide sequence ID" value="NZ_CP061007.1"/>
</dbReference>